<sequence>MPQELDEFQPYPVEIVPGQIYLGDFRQACDPKIQKDLKIKVHVNVSMETGPLSPGTTSRSAKTTCVQIGPWWLSCQSGRRSFSEALSQISQIHSSDLCGPAVGPEELCLGASCG</sequence>
<reference evidence="1 2" key="1">
    <citation type="journal article" date="2020" name="Nature">
        <title>Six reference-quality genomes reveal evolution of bat adaptations.</title>
        <authorList>
            <person name="Jebb D."/>
            <person name="Huang Z."/>
            <person name="Pippel M."/>
            <person name="Hughes G.M."/>
            <person name="Lavrichenko K."/>
            <person name="Devanna P."/>
            <person name="Winkler S."/>
            <person name="Jermiin L.S."/>
            <person name="Skirmuntt E.C."/>
            <person name="Katzourakis A."/>
            <person name="Burkitt-Gray L."/>
            <person name="Ray D.A."/>
            <person name="Sullivan K.A.M."/>
            <person name="Roscito J.G."/>
            <person name="Kirilenko B.M."/>
            <person name="Davalos L.M."/>
            <person name="Corthals A.P."/>
            <person name="Power M.L."/>
            <person name="Jones G."/>
            <person name="Ransome R.D."/>
            <person name="Dechmann D.K.N."/>
            <person name="Locatelli A.G."/>
            <person name="Puechmaille S.J."/>
            <person name="Fedrigo O."/>
            <person name="Jarvis E.D."/>
            <person name="Hiller M."/>
            <person name="Vernes S.C."/>
            <person name="Myers E.W."/>
            <person name="Teeling E.C."/>
        </authorList>
    </citation>
    <scope>NUCLEOTIDE SEQUENCE [LARGE SCALE GENOMIC DNA]</scope>
    <source>
        <strain evidence="1">Bat1K_MPI-CBG_1</strain>
    </source>
</reference>
<evidence type="ECO:0000313" key="1">
    <source>
        <dbReference type="EMBL" id="KAF6127534.1"/>
    </source>
</evidence>
<evidence type="ECO:0000313" key="2">
    <source>
        <dbReference type="Proteomes" id="UP000664940"/>
    </source>
</evidence>
<proteinExistence type="predicted"/>
<name>A0A834ESF5_9CHIR</name>
<dbReference type="Proteomes" id="UP000664940">
    <property type="component" value="Unassembled WGS sequence"/>
</dbReference>
<dbReference type="InterPro" id="IPR053272">
    <property type="entry name" value="STY_interacting-like"/>
</dbReference>
<dbReference type="GO" id="GO:0005739">
    <property type="term" value="C:mitochondrion"/>
    <property type="evidence" value="ECO:0007669"/>
    <property type="project" value="TreeGrafter"/>
</dbReference>
<protein>
    <submittedName>
        <fullName evidence="1">Serine/threonine/tyrosine interacting like 1</fullName>
    </submittedName>
</protein>
<accession>A0A834ESF5</accession>
<dbReference type="AlphaFoldDB" id="A0A834ESF5"/>
<dbReference type="PANTHER" id="PTHR46659">
    <property type="entry name" value="SERINE/THREONINE/TYROSINE-INTERACTING-LIKE PROTEIN 1"/>
    <property type="match status" value="1"/>
</dbReference>
<gene>
    <name evidence="1" type="ORF">HJG60_018350</name>
</gene>
<dbReference type="GO" id="GO:0062030">
    <property type="term" value="P:negative regulation of stress granule assembly"/>
    <property type="evidence" value="ECO:0007669"/>
    <property type="project" value="TreeGrafter"/>
</dbReference>
<organism evidence="1 2">
    <name type="scientific">Phyllostomus discolor</name>
    <name type="common">pale spear-nosed bat</name>
    <dbReference type="NCBI Taxonomy" id="89673"/>
    <lineage>
        <taxon>Eukaryota</taxon>
        <taxon>Metazoa</taxon>
        <taxon>Chordata</taxon>
        <taxon>Craniata</taxon>
        <taxon>Vertebrata</taxon>
        <taxon>Euteleostomi</taxon>
        <taxon>Mammalia</taxon>
        <taxon>Eutheria</taxon>
        <taxon>Laurasiatheria</taxon>
        <taxon>Chiroptera</taxon>
        <taxon>Yangochiroptera</taxon>
        <taxon>Phyllostomidae</taxon>
        <taxon>Phyllostominae</taxon>
        <taxon>Phyllostomus</taxon>
    </lineage>
</organism>
<dbReference type="PANTHER" id="PTHR46659:SF1">
    <property type="entry name" value="SERINE_THREONINE_TYROSINE-INTERACTING-LIKE PROTEIN 1"/>
    <property type="match status" value="1"/>
</dbReference>
<dbReference type="EMBL" id="JABVXQ010000002">
    <property type="protein sequence ID" value="KAF6127534.1"/>
    <property type="molecule type" value="Genomic_DNA"/>
</dbReference>
<comment type="caution">
    <text evidence="1">The sequence shown here is derived from an EMBL/GenBank/DDBJ whole genome shotgun (WGS) entry which is preliminary data.</text>
</comment>
<dbReference type="GO" id="GO:0004864">
    <property type="term" value="F:protein phosphatase inhibitor activity"/>
    <property type="evidence" value="ECO:0007669"/>
    <property type="project" value="TreeGrafter"/>
</dbReference>
<dbReference type="GO" id="GO:2001244">
    <property type="term" value="P:positive regulation of intrinsic apoptotic signaling pathway"/>
    <property type="evidence" value="ECO:0007669"/>
    <property type="project" value="TreeGrafter"/>
</dbReference>
<dbReference type="GO" id="GO:0001691">
    <property type="term" value="F:pseudophosphatase activity"/>
    <property type="evidence" value="ECO:0007669"/>
    <property type="project" value="TreeGrafter"/>
</dbReference>
<dbReference type="GO" id="GO:0019903">
    <property type="term" value="F:protein phosphatase binding"/>
    <property type="evidence" value="ECO:0007669"/>
    <property type="project" value="TreeGrafter"/>
</dbReference>